<reference evidence="3" key="1">
    <citation type="submission" date="2020-05" db="EMBL/GenBank/DDBJ databases">
        <authorList>
            <person name="Chiriac C."/>
            <person name="Salcher M."/>
            <person name="Ghai R."/>
            <person name="Kavagutti S V."/>
        </authorList>
    </citation>
    <scope>NUCLEOTIDE SEQUENCE</scope>
</reference>
<accession>A0A6J7TYN4</accession>
<dbReference type="InterPro" id="IPR000086">
    <property type="entry name" value="NUDIX_hydrolase_dom"/>
</dbReference>
<dbReference type="PROSITE" id="PS00893">
    <property type="entry name" value="NUDIX_BOX"/>
    <property type="match status" value="1"/>
</dbReference>
<sequence>MLIGRHDKRGRTLWSLPKGHIEVGETPEAAALREVEEETGIVSKITRSLGVIDFWFMADGKRIHKTVHHFLFSEVSGELAPQISEVDVVDWFPLDEIATRLAYPDERKLIARSGDLRKP</sequence>
<dbReference type="CDD" id="cd03673">
    <property type="entry name" value="NUDIX_Ap6A_hydrolase"/>
    <property type="match status" value="1"/>
</dbReference>
<organism evidence="3">
    <name type="scientific">freshwater metagenome</name>
    <dbReference type="NCBI Taxonomy" id="449393"/>
    <lineage>
        <taxon>unclassified sequences</taxon>
        <taxon>metagenomes</taxon>
        <taxon>ecological metagenomes</taxon>
    </lineage>
</organism>
<evidence type="ECO:0000259" key="2">
    <source>
        <dbReference type="PROSITE" id="PS51462"/>
    </source>
</evidence>
<dbReference type="InterPro" id="IPR020084">
    <property type="entry name" value="NUDIX_hydrolase_CS"/>
</dbReference>
<gene>
    <name evidence="3" type="ORF">UFOPK4366_00132</name>
</gene>
<dbReference type="SUPFAM" id="SSF55811">
    <property type="entry name" value="Nudix"/>
    <property type="match status" value="1"/>
</dbReference>
<evidence type="ECO:0000313" key="3">
    <source>
        <dbReference type="EMBL" id="CAB5058731.1"/>
    </source>
</evidence>
<dbReference type="Pfam" id="PF00293">
    <property type="entry name" value="NUDIX"/>
    <property type="match status" value="1"/>
</dbReference>
<feature type="domain" description="Nudix hydrolase" evidence="2">
    <location>
        <begin position="1"/>
        <end position="116"/>
    </location>
</feature>
<dbReference type="AlphaFoldDB" id="A0A6J7TYN4"/>
<dbReference type="GO" id="GO:0016787">
    <property type="term" value="F:hydrolase activity"/>
    <property type="evidence" value="ECO:0007669"/>
    <property type="project" value="UniProtKB-KW"/>
</dbReference>
<name>A0A6J7TYN4_9ZZZZ</name>
<proteinExistence type="predicted"/>
<keyword evidence="1" id="KW-0378">Hydrolase</keyword>
<dbReference type="PROSITE" id="PS51462">
    <property type="entry name" value="NUDIX"/>
    <property type="match status" value="1"/>
</dbReference>
<evidence type="ECO:0000256" key="1">
    <source>
        <dbReference type="ARBA" id="ARBA00022801"/>
    </source>
</evidence>
<dbReference type="InterPro" id="IPR020476">
    <property type="entry name" value="Nudix_hydrolase"/>
</dbReference>
<dbReference type="EMBL" id="CAFBQS010000010">
    <property type="protein sequence ID" value="CAB5058731.1"/>
    <property type="molecule type" value="Genomic_DNA"/>
</dbReference>
<protein>
    <submittedName>
        <fullName evidence="3">Unannotated protein</fullName>
    </submittedName>
</protein>
<dbReference type="PANTHER" id="PTHR43736:SF1">
    <property type="entry name" value="DIHYDRONEOPTERIN TRIPHOSPHATE DIPHOSPHATASE"/>
    <property type="match status" value="1"/>
</dbReference>
<dbReference type="PRINTS" id="PR00502">
    <property type="entry name" value="NUDIXFAMILY"/>
</dbReference>
<dbReference type="PANTHER" id="PTHR43736">
    <property type="entry name" value="ADP-RIBOSE PYROPHOSPHATASE"/>
    <property type="match status" value="1"/>
</dbReference>
<dbReference type="Gene3D" id="3.90.79.10">
    <property type="entry name" value="Nucleoside Triphosphate Pyrophosphohydrolase"/>
    <property type="match status" value="1"/>
</dbReference>
<dbReference type="InterPro" id="IPR015797">
    <property type="entry name" value="NUDIX_hydrolase-like_dom_sf"/>
</dbReference>